<feature type="compositionally biased region" description="Low complexity" evidence="1">
    <location>
        <begin position="604"/>
        <end position="624"/>
    </location>
</feature>
<feature type="region of interest" description="Disordered" evidence="1">
    <location>
        <begin position="690"/>
        <end position="713"/>
    </location>
</feature>
<feature type="region of interest" description="Disordered" evidence="1">
    <location>
        <begin position="1033"/>
        <end position="1052"/>
    </location>
</feature>
<dbReference type="STRING" id="1507870.A0A1V8TM08"/>
<evidence type="ECO:0000259" key="3">
    <source>
        <dbReference type="Pfam" id="PF25485"/>
    </source>
</evidence>
<gene>
    <name evidence="4" type="ORF">B0A48_03059</name>
</gene>
<feature type="region of interest" description="Disordered" evidence="1">
    <location>
        <begin position="283"/>
        <end position="346"/>
    </location>
</feature>
<dbReference type="InParanoid" id="A0A1V8TM08"/>
<name>A0A1V8TM08_9PEZI</name>
<dbReference type="Proteomes" id="UP000192596">
    <property type="component" value="Unassembled WGS sequence"/>
</dbReference>
<dbReference type="OrthoDB" id="5985073at2759"/>
<proteinExistence type="predicted"/>
<feature type="compositionally biased region" description="Polar residues" evidence="1">
    <location>
        <begin position="411"/>
        <end position="431"/>
    </location>
</feature>
<feature type="domain" description="DUF7908" evidence="3">
    <location>
        <begin position="90"/>
        <end position="199"/>
    </location>
</feature>
<feature type="compositionally biased region" description="Low complexity" evidence="1">
    <location>
        <begin position="375"/>
        <end position="388"/>
    </location>
</feature>
<dbReference type="EMBL" id="NAJO01000005">
    <property type="protein sequence ID" value="OQO12417.1"/>
    <property type="molecule type" value="Genomic_DNA"/>
</dbReference>
<evidence type="ECO:0000256" key="1">
    <source>
        <dbReference type="SAM" id="MobiDB-lite"/>
    </source>
</evidence>
<dbReference type="AlphaFoldDB" id="A0A1V8TM08"/>
<evidence type="ECO:0000313" key="5">
    <source>
        <dbReference type="Proteomes" id="UP000192596"/>
    </source>
</evidence>
<feature type="region of interest" description="Disordered" evidence="1">
    <location>
        <begin position="586"/>
        <end position="673"/>
    </location>
</feature>
<feature type="chain" id="PRO_5012777039" description="DUF7908 domain-containing protein" evidence="2">
    <location>
        <begin position="23"/>
        <end position="1250"/>
    </location>
</feature>
<evidence type="ECO:0000313" key="4">
    <source>
        <dbReference type="EMBL" id="OQO12417.1"/>
    </source>
</evidence>
<accession>A0A1V8TM08</accession>
<dbReference type="Pfam" id="PF25485">
    <property type="entry name" value="DUF7908"/>
    <property type="match status" value="1"/>
</dbReference>
<protein>
    <recommendedName>
        <fullName evidence="3">DUF7908 domain-containing protein</fullName>
    </recommendedName>
</protein>
<feature type="region of interest" description="Disordered" evidence="1">
    <location>
        <begin position="476"/>
        <end position="516"/>
    </location>
</feature>
<dbReference type="InterPro" id="IPR057230">
    <property type="entry name" value="DUF7908"/>
</dbReference>
<keyword evidence="5" id="KW-1185">Reference proteome</keyword>
<feature type="region of interest" description="Disordered" evidence="1">
    <location>
        <begin position="811"/>
        <end position="872"/>
    </location>
</feature>
<organism evidence="4 5">
    <name type="scientific">Cryoendolithus antarcticus</name>
    <dbReference type="NCBI Taxonomy" id="1507870"/>
    <lineage>
        <taxon>Eukaryota</taxon>
        <taxon>Fungi</taxon>
        <taxon>Dikarya</taxon>
        <taxon>Ascomycota</taxon>
        <taxon>Pezizomycotina</taxon>
        <taxon>Dothideomycetes</taxon>
        <taxon>Dothideomycetidae</taxon>
        <taxon>Cladosporiales</taxon>
        <taxon>Cladosporiaceae</taxon>
        <taxon>Cryoendolithus</taxon>
    </lineage>
</organism>
<feature type="region of interest" description="Disordered" evidence="1">
    <location>
        <begin position="999"/>
        <end position="1027"/>
    </location>
</feature>
<feature type="compositionally biased region" description="Low complexity" evidence="1">
    <location>
        <begin position="434"/>
        <end position="443"/>
    </location>
</feature>
<feature type="compositionally biased region" description="Low complexity" evidence="1">
    <location>
        <begin position="283"/>
        <end position="300"/>
    </location>
</feature>
<feature type="compositionally biased region" description="Low complexity" evidence="1">
    <location>
        <begin position="634"/>
        <end position="650"/>
    </location>
</feature>
<keyword evidence="2" id="KW-0732">Signal</keyword>
<feature type="compositionally biased region" description="Polar residues" evidence="1">
    <location>
        <begin position="478"/>
        <end position="488"/>
    </location>
</feature>
<sequence length="1250" mass="123785">MFTRLAITVSLAIFALTHSTWAQNVITITQHRSVCSAVYTSASTTVTVIQSTVTVTPSSTSGAPSASTSAPSDTALNAGATFAIEVAPGTWLTLNGSTTTNSSLAAQYTISNGGLYSATTGLQISANPSDSTVSLAPSAAVGSITCCFSFVNGVLTWTNQAFANGAATFYASKLGDGGSVVASLKGSQPQGYVKVVVRAAAPPGGSGVASGTMSVSTSYVMQSMASSAPAGGYSPPPPAGYSSTGVAGSSSQGVPTFVYSPPASVSPTSTTVGVPGGYSSVAGSSSAVSSKASSTSAGASMPSGYPVTSASSSSSSVNTLSTVSAPGTPIGPDNPGYSRSSTSSSPAVISISTPAGYVASTASSSRTTASTSTITLASATPSASKSSTGGPYIATENSSQAPGPSSAVMASPSTSARGGQIATEYSNQAPGPSSPAMTLSSTSSLGGQIATEYTNQAPGSTFGTPVIAVSSTSRSSSVNTLPTYTSNGVPIGPDNPGYGGSTVASSSSASSSSSMGVPPIYAPTTTSTSSSSSLTVPPIYGPTTTITSSSSSSVAVPPIYGPTTTTTTASSSSFLMVLPIYGPTNTTTSSSSSSAVGPPIYGPTTTTTTSSTATSSSSSSSSSAVIPPLYGPITTTTTSSTATSSSSSSSIVPPIYGPTTTTSTSSTTSRSSSTSSPFFFTDYMTSSSQPFTSPPASTTSSTSSATPPSSTIPACPSGNNTLFSDSGGAVYRLLCDIDSLPGSYNSAAGPNFQGCLGICDDDTQCTAVAFNGQVAYGGTCYFKTSVQSYASSPGVYFALLVSPAPAGGASSSATSSVTSKSSTSSTATAIGPTVTTTTSSTSSSITVMGPTITTTTTSTSTSSTSSSSSSPPAATATGTNAFTCAANNGQTITDAAGIQYIISCGSESSSGSYASYGATTSFNDCFNNCDINYQAPGGTNCTAFTYFGGNNGVGGGTCFVKNELGETFLPGNAQLVGVIKMAYYVAQSSSSVAVVSTTSTTSSTTSTAPQTTTSSAPLSSSSASTSTSTLTSTGPYLVLPSPTPCDFGDPPNYDEDDSYCEVDLPFNAQIYSTTSQKTYASTNGYISLLQGSSQYSTRQLPAPNIPNNTVVPLFDDLFLYGPPPTGTGVAGANKQGIWYQIQGSAVVWEYYVARGGDATSVYHFTVAYDSNLPGTWRYKYYSIGTSRSDAGANGASAAVGMQGLGANGAVTATQYSFRNNVITPGLVLTCSGSTSKCTAGSPSLVTVSIG</sequence>
<feature type="signal peptide" evidence="2">
    <location>
        <begin position="1"/>
        <end position="22"/>
    </location>
</feature>
<feature type="compositionally biased region" description="Low complexity" evidence="1">
    <location>
        <begin position="659"/>
        <end position="673"/>
    </location>
</feature>
<feature type="region of interest" description="Disordered" evidence="1">
    <location>
        <begin position="375"/>
        <end position="443"/>
    </location>
</feature>
<evidence type="ECO:0000256" key="2">
    <source>
        <dbReference type="SAM" id="SignalP"/>
    </source>
</evidence>
<feature type="compositionally biased region" description="Low complexity" evidence="1">
    <location>
        <begin position="307"/>
        <end position="324"/>
    </location>
</feature>
<feature type="compositionally biased region" description="Low complexity" evidence="1">
    <location>
        <begin position="504"/>
        <end position="514"/>
    </location>
</feature>
<comment type="caution">
    <text evidence="4">The sequence shown here is derived from an EMBL/GenBank/DDBJ whole genome shotgun (WGS) entry which is preliminary data.</text>
</comment>
<reference evidence="5" key="1">
    <citation type="submission" date="2017-03" db="EMBL/GenBank/DDBJ databases">
        <title>Genomes of endolithic fungi from Antarctica.</title>
        <authorList>
            <person name="Coleine C."/>
            <person name="Masonjones S."/>
            <person name="Stajich J.E."/>
        </authorList>
    </citation>
    <scope>NUCLEOTIDE SEQUENCE [LARGE SCALE GENOMIC DNA]</scope>
    <source>
        <strain evidence="5">CCFEE 5527</strain>
    </source>
</reference>